<evidence type="ECO:0000256" key="6">
    <source>
        <dbReference type="ARBA" id="ARBA00022692"/>
    </source>
</evidence>
<dbReference type="CDD" id="cd06261">
    <property type="entry name" value="TM_PBP2"/>
    <property type="match status" value="1"/>
</dbReference>
<dbReference type="InterPro" id="IPR010065">
    <property type="entry name" value="AA_ABC_transptr_permease_3TM"/>
</dbReference>
<evidence type="ECO:0000256" key="2">
    <source>
        <dbReference type="ARBA" id="ARBA00010072"/>
    </source>
</evidence>
<evidence type="ECO:0000259" key="10">
    <source>
        <dbReference type="PROSITE" id="PS50928"/>
    </source>
</evidence>
<gene>
    <name evidence="11" type="primary">hisQ</name>
    <name evidence="11" type="ORF">GCM10009007_13860</name>
</gene>
<evidence type="ECO:0000256" key="4">
    <source>
        <dbReference type="ARBA" id="ARBA00022475"/>
    </source>
</evidence>
<reference evidence="11" key="2">
    <citation type="submission" date="2020-09" db="EMBL/GenBank/DDBJ databases">
        <authorList>
            <person name="Sun Q."/>
            <person name="Kim S."/>
        </authorList>
    </citation>
    <scope>NUCLEOTIDE SEQUENCE</scope>
    <source>
        <strain evidence="11">KCTC 32501</strain>
    </source>
</reference>
<dbReference type="PROSITE" id="PS50928">
    <property type="entry name" value="ABC_TM1"/>
    <property type="match status" value="1"/>
</dbReference>
<keyword evidence="4" id="KW-1003">Cell membrane</keyword>
<feature type="transmembrane region" description="Helical" evidence="9">
    <location>
        <begin position="195"/>
        <end position="216"/>
    </location>
</feature>
<keyword evidence="7 9" id="KW-1133">Transmembrane helix</keyword>
<feature type="domain" description="ABC transmembrane type-1" evidence="10">
    <location>
        <begin position="17"/>
        <end position="216"/>
    </location>
</feature>
<evidence type="ECO:0000256" key="5">
    <source>
        <dbReference type="ARBA" id="ARBA00022519"/>
    </source>
</evidence>
<comment type="subcellular location">
    <subcellularLocation>
        <location evidence="1">Cell inner membrane</location>
        <topology evidence="1">Multi-pass membrane protein</topology>
    </subcellularLocation>
    <subcellularLocation>
        <location evidence="9">Cell membrane</location>
        <topology evidence="9">Multi-pass membrane protein</topology>
    </subcellularLocation>
</comment>
<comment type="caution">
    <text evidence="11">The sequence shown here is derived from an EMBL/GenBank/DDBJ whole genome shotgun (WGS) entry which is preliminary data.</text>
</comment>
<dbReference type="NCBIfam" id="TIGR01726">
    <property type="entry name" value="HEQRo_perm_3TM"/>
    <property type="match status" value="1"/>
</dbReference>
<keyword evidence="5" id="KW-0997">Cell inner membrane</keyword>
<dbReference type="RefSeq" id="WP_229809756.1">
    <property type="nucleotide sequence ID" value="NZ_BMZG01000006.1"/>
</dbReference>
<evidence type="ECO:0000256" key="8">
    <source>
        <dbReference type="ARBA" id="ARBA00023136"/>
    </source>
</evidence>
<dbReference type="InterPro" id="IPR000515">
    <property type="entry name" value="MetI-like"/>
</dbReference>
<dbReference type="Gene3D" id="1.10.3720.10">
    <property type="entry name" value="MetI-like"/>
    <property type="match status" value="1"/>
</dbReference>
<feature type="transmembrane region" description="Helical" evidence="9">
    <location>
        <begin position="162"/>
        <end position="183"/>
    </location>
</feature>
<reference evidence="11" key="1">
    <citation type="journal article" date="2014" name="Int. J. Syst. Evol. Microbiol.">
        <title>Complete genome sequence of Corynebacterium casei LMG S-19264T (=DSM 44701T), isolated from a smear-ripened cheese.</title>
        <authorList>
            <consortium name="US DOE Joint Genome Institute (JGI-PGF)"/>
            <person name="Walter F."/>
            <person name="Albersmeier A."/>
            <person name="Kalinowski J."/>
            <person name="Ruckert C."/>
        </authorList>
    </citation>
    <scope>NUCLEOTIDE SEQUENCE</scope>
    <source>
        <strain evidence="11">KCTC 32501</strain>
    </source>
</reference>
<evidence type="ECO:0000256" key="7">
    <source>
        <dbReference type="ARBA" id="ARBA00022989"/>
    </source>
</evidence>
<dbReference type="PANTHER" id="PTHR30133">
    <property type="entry name" value="CATIONIC AMINO ACID TRANSPORTER, MEMBRANE COMPONENT"/>
    <property type="match status" value="1"/>
</dbReference>
<evidence type="ECO:0000256" key="1">
    <source>
        <dbReference type="ARBA" id="ARBA00004429"/>
    </source>
</evidence>
<keyword evidence="12" id="KW-1185">Reference proteome</keyword>
<protein>
    <submittedName>
        <fullName evidence="11">Histidine/lysine/arginine/ornithine ABC transporter permease HisQ</fullName>
    </submittedName>
</protein>
<proteinExistence type="inferred from homology"/>
<keyword evidence="8 9" id="KW-0472">Membrane</keyword>
<evidence type="ECO:0000256" key="9">
    <source>
        <dbReference type="RuleBase" id="RU363032"/>
    </source>
</evidence>
<dbReference type="Pfam" id="PF00528">
    <property type="entry name" value="BPD_transp_1"/>
    <property type="match status" value="1"/>
</dbReference>
<dbReference type="InterPro" id="IPR035906">
    <property type="entry name" value="MetI-like_sf"/>
</dbReference>
<evidence type="ECO:0000313" key="11">
    <source>
        <dbReference type="EMBL" id="GHA73923.1"/>
    </source>
</evidence>
<dbReference type="EMBL" id="BMZG01000006">
    <property type="protein sequence ID" value="GHA73923.1"/>
    <property type="molecule type" value="Genomic_DNA"/>
</dbReference>
<evidence type="ECO:0000256" key="3">
    <source>
        <dbReference type="ARBA" id="ARBA00022448"/>
    </source>
</evidence>
<feature type="transmembrane region" description="Helical" evidence="9">
    <location>
        <begin position="94"/>
        <end position="112"/>
    </location>
</feature>
<name>A0A8J3CLJ7_9BURK</name>
<feature type="transmembrane region" description="Helical" evidence="9">
    <location>
        <begin position="17"/>
        <end position="41"/>
    </location>
</feature>
<dbReference type="Proteomes" id="UP000614287">
    <property type="component" value="Unassembled WGS sequence"/>
</dbReference>
<sequence>MGFNQVILYLPSMLQGVLLTVSLALGSLAVAVVFGLIGAALKTSDKPVFVSLASIYSTVVRGIPELIWIFFTYYGIQMLINAMADRLEVVPVSLSPFIAGVLTLGFVYGAFFTETFRGAILSIPHGQFESARAYGMNGWQVFSRITFPQLMRHALPGIRNNWLALTKATALVSVIGLTDVVRIAQQAGASQSASFAFNCVSALMFLVLTSASFIIFNKLEKRFSRGMKGLKRG</sequence>
<keyword evidence="3 9" id="KW-0813">Transport</keyword>
<dbReference type="InterPro" id="IPR051613">
    <property type="entry name" value="ABC_transp_permease_HisMQ"/>
</dbReference>
<accession>A0A8J3CLJ7</accession>
<comment type="similarity">
    <text evidence="2">Belongs to the binding-protein-dependent transport system permease family. HisMQ subfamily.</text>
</comment>
<feature type="transmembrane region" description="Helical" evidence="9">
    <location>
        <begin position="48"/>
        <end position="74"/>
    </location>
</feature>
<dbReference type="SUPFAM" id="SSF161098">
    <property type="entry name" value="MetI-like"/>
    <property type="match status" value="1"/>
</dbReference>
<keyword evidence="6 9" id="KW-0812">Transmembrane</keyword>
<dbReference type="GO" id="GO:0022857">
    <property type="term" value="F:transmembrane transporter activity"/>
    <property type="evidence" value="ECO:0007669"/>
    <property type="project" value="InterPro"/>
</dbReference>
<dbReference type="GO" id="GO:0043190">
    <property type="term" value="C:ATP-binding cassette (ABC) transporter complex"/>
    <property type="evidence" value="ECO:0007669"/>
    <property type="project" value="InterPro"/>
</dbReference>
<dbReference type="AlphaFoldDB" id="A0A8J3CLJ7"/>
<evidence type="ECO:0000313" key="12">
    <source>
        <dbReference type="Proteomes" id="UP000614287"/>
    </source>
</evidence>
<organism evidence="11 12">
    <name type="scientific">Formosimonas limnophila</name>
    <dbReference type="NCBI Taxonomy" id="1384487"/>
    <lineage>
        <taxon>Bacteria</taxon>
        <taxon>Pseudomonadati</taxon>
        <taxon>Pseudomonadota</taxon>
        <taxon>Betaproteobacteria</taxon>
        <taxon>Burkholderiales</taxon>
        <taxon>Burkholderiaceae</taxon>
        <taxon>Formosimonas</taxon>
    </lineage>
</organism>